<dbReference type="NCBIfam" id="NF041216">
    <property type="entry name" value="CU044_2847_fam"/>
    <property type="match status" value="1"/>
</dbReference>
<accession>A0ABN6CAM2</accession>
<feature type="domain" description="Trypsin-co-occurring" evidence="1">
    <location>
        <begin position="8"/>
        <end position="95"/>
    </location>
</feature>
<evidence type="ECO:0000259" key="1">
    <source>
        <dbReference type="Pfam" id="PF19493"/>
    </source>
</evidence>
<evidence type="ECO:0000313" key="3">
    <source>
        <dbReference type="Proteomes" id="UP000676967"/>
    </source>
</evidence>
<gene>
    <name evidence="2" type="ORF">Aiant_22760</name>
</gene>
<evidence type="ECO:0000313" key="2">
    <source>
        <dbReference type="EMBL" id="BCJ41619.1"/>
    </source>
</evidence>
<proteinExistence type="predicted"/>
<protein>
    <recommendedName>
        <fullName evidence="1">Trypsin-co-occurring domain-containing protein</fullName>
    </recommendedName>
</protein>
<dbReference type="RefSeq" id="WP_189333262.1">
    <property type="nucleotide sequence ID" value="NZ_AP023356.1"/>
</dbReference>
<organism evidence="2 3">
    <name type="scientific">Actinoplanes ianthinogenes</name>
    <dbReference type="NCBI Taxonomy" id="122358"/>
    <lineage>
        <taxon>Bacteria</taxon>
        <taxon>Bacillati</taxon>
        <taxon>Actinomycetota</taxon>
        <taxon>Actinomycetes</taxon>
        <taxon>Micromonosporales</taxon>
        <taxon>Micromonosporaceae</taxon>
        <taxon>Actinoplanes</taxon>
    </lineage>
</organism>
<sequence length="99" mass="10708">MSQVVRYTVDDGTVVQFEVDPPDGFEQASAERIAGQVRAAVGPAVEAAREVLDRVKAHAPDEVEVKFGIKVTGTANWLVAKAATEGNFEVTLKWQPGKR</sequence>
<dbReference type="InterPro" id="IPR045794">
    <property type="entry name" value="Trypco1"/>
</dbReference>
<keyword evidence="3" id="KW-1185">Reference proteome</keyword>
<dbReference type="Proteomes" id="UP000676967">
    <property type="component" value="Chromosome"/>
</dbReference>
<dbReference type="Pfam" id="PF19493">
    <property type="entry name" value="Trypco1"/>
    <property type="match status" value="1"/>
</dbReference>
<reference evidence="2 3" key="1">
    <citation type="submission" date="2020-08" db="EMBL/GenBank/DDBJ databases">
        <title>Whole genome shotgun sequence of Actinoplanes ianthinogenes NBRC 13996.</title>
        <authorList>
            <person name="Komaki H."/>
            <person name="Tamura T."/>
        </authorList>
    </citation>
    <scope>NUCLEOTIDE SEQUENCE [LARGE SCALE GENOMIC DNA]</scope>
    <source>
        <strain evidence="2 3">NBRC 13996</strain>
    </source>
</reference>
<dbReference type="EMBL" id="AP023356">
    <property type="protein sequence ID" value="BCJ41619.1"/>
    <property type="molecule type" value="Genomic_DNA"/>
</dbReference>
<name>A0ABN6CAM2_9ACTN</name>